<comment type="similarity">
    <text evidence="1 4">Belongs to the tRNA pseudouridine synthase TruA family.</text>
</comment>
<feature type="domain" description="Pseudouridine synthase I TruA alpha/beta" evidence="5">
    <location>
        <begin position="175"/>
        <end position="261"/>
    </location>
</feature>
<dbReference type="Proteomes" id="UP000030754">
    <property type="component" value="Unassembled WGS sequence"/>
</dbReference>
<dbReference type="Pfam" id="PF01416">
    <property type="entry name" value="PseudoU_synth_1"/>
    <property type="match status" value="1"/>
</dbReference>
<protein>
    <recommendedName>
        <fullName evidence="4">tRNA pseudouridine synthase</fullName>
        <ecNumber evidence="4">5.4.99.12</ecNumber>
    </recommendedName>
</protein>
<gene>
    <name evidence="6" type="ORF">ENH_00035670</name>
</gene>
<dbReference type="InterPro" id="IPR001406">
    <property type="entry name" value="PsdUridine_synth_TruA"/>
</dbReference>
<dbReference type="HAMAP" id="MF_00171">
    <property type="entry name" value="TruA"/>
    <property type="match status" value="1"/>
</dbReference>
<dbReference type="PANTHER" id="PTHR11142">
    <property type="entry name" value="PSEUDOURIDYLATE SYNTHASE"/>
    <property type="match status" value="1"/>
</dbReference>
<evidence type="ECO:0000256" key="3">
    <source>
        <dbReference type="ARBA" id="ARBA00023235"/>
    </source>
</evidence>
<dbReference type="GO" id="GO:0031119">
    <property type="term" value="P:tRNA pseudouridine synthesis"/>
    <property type="evidence" value="ECO:0007669"/>
    <property type="project" value="TreeGrafter"/>
</dbReference>
<dbReference type="InterPro" id="IPR020095">
    <property type="entry name" value="PsdUridine_synth_TruA_C"/>
</dbReference>
<name>U6MN97_9EIME</name>
<dbReference type="InterPro" id="IPR020103">
    <property type="entry name" value="PsdUridine_synth_cat_dom_sf"/>
</dbReference>
<dbReference type="EC" id="5.4.99.12" evidence="4"/>
<dbReference type="GO" id="GO:0160147">
    <property type="term" value="F:tRNA pseudouridine(38-40) synthase activity"/>
    <property type="evidence" value="ECO:0007669"/>
    <property type="project" value="UniProtKB-EC"/>
</dbReference>
<dbReference type="GO" id="GO:0005634">
    <property type="term" value="C:nucleus"/>
    <property type="evidence" value="ECO:0007669"/>
    <property type="project" value="TreeGrafter"/>
</dbReference>
<dbReference type="Gene3D" id="3.30.70.660">
    <property type="entry name" value="Pseudouridine synthase I, catalytic domain, C-terminal subdomain"/>
    <property type="match status" value="1"/>
</dbReference>
<dbReference type="SUPFAM" id="SSF55120">
    <property type="entry name" value="Pseudouridine synthase"/>
    <property type="match status" value="1"/>
</dbReference>
<keyword evidence="7" id="KW-1185">Reference proteome</keyword>
<comment type="catalytic activity">
    <reaction evidence="4">
        <text>uridine(38/39/40) in tRNA = pseudouridine(38/39/40) in tRNA</text>
        <dbReference type="Rhea" id="RHEA:22376"/>
        <dbReference type="Rhea" id="RHEA-COMP:10085"/>
        <dbReference type="Rhea" id="RHEA-COMP:10087"/>
        <dbReference type="ChEBI" id="CHEBI:65314"/>
        <dbReference type="ChEBI" id="CHEBI:65315"/>
        <dbReference type="EC" id="5.4.99.12"/>
    </reaction>
</comment>
<dbReference type="OrthoDB" id="25767at2759"/>
<dbReference type="GO" id="GO:0005737">
    <property type="term" value="C:cytoplasm"/>
    <property type="evidence" value="ECO:0007669"/>
    <property type="project" value="TreeGrafter"/>
</dbReference>
<dbReference type="AlphaFoldDB" id="U6MN97"/>
<evidence type="ECO:0000256" key="4">
    <source>
        <dbReference type="RuleBase" id="RU003792"/>
    </source>
</evidence>
<evidence type="ECO:0000256" key="1">
    <source>
        <dbReference type="ARBA" id="ARBA00009375"/>
    </source>
</evidence>
<dbReference type="Gene3D" id="3.30.70.580">
    <property type="entry name" value="Pseudouridine synthase I, catalytic domain, N-terminal subdomain"/>
    <property type="match status" value="1"/>
</dbReference>
<evidence type="ECO:0000259" key="5">
    <source>
        <dbReference type="Pfam" id="PF01416"/>
    </source>
</evidence>
<proteinExistence type="inferred from homology"/>
<dbReference type="GO" id="GO:1990481">
    <property type="term" value="P:mRNA pseudouridine synthesis"/>
    <property type="evidence" value="ECO:0007669"/>
    <property type="project" value="TreeGrafter"/>
</dbReference>
<reference evidence="6" key="1">
    <citation type="submission" date="2013-10" db="EMBL/GenBank/DDBJ databases">
        <title>Genomic analysis of the causative agents of coccidiosis in chickens.</title>
        <authorList>
            <person name="Reid A.J."/>
            <person name="Blake D."/>
            <person name="Billington K."/>
            <person name="Browne H."/>
            <person name="Dunn M."/>
            <person name="Hung S."/>
            <person name="Kawahara F."/>
            <person name="Miranda-Saavedra D."/>
            <person name="Mourier T."/>
            <person name="Nagra H."/>
            <person name="Otto T.D."/>
            <person name="Rawlings N."/>
            <person name="Sanchez A."/>
            <person name="Sanders M."/>
            <person name="Subramaniam C."/>
            <person name="Tay Y."/>
            <person name="Dear P."/>
            <person name="Doerig C."/>
            <person name="Gruber A."/>
            <person name="Parkinson J."/>
            <person name="Shirley M."/>
            <person name="Wan K.L."/>
            <person name="Berriman M."/>
            <person name="Tomley F."/>
            <person name="Pain A."/>
        </authorList>
    </citation>
    <scope>NUCLEOTIDE SEQUENCE [LARGE SCALE GENOMIC DNA]</scope>
    <source>
        <strain evidence="6">Houghton</strain>
    </source>
</reference>
<keyword evidence="2 4" id="KW-0819">tRNA processing</keyword>
<dbReference type="InterPro" id="IPR020097">
    <property type="entry name" value="PsdUridine_synth_TruA_a/b_dom"/>
</dbReference>
<dbReference type="InterPro" id="IPR020094">
    <property type="entry name" value="TruA/RsuA/RluB/E/F_N"/>
</dbReference>
<dbReference type="GO" id="GO:0003723">
    <property type="term" value="F:RNA binding"/>
    <property type="evidence" value="ECO:0007669"/>
    <property type="project" value="InterPro"/>
</dbReference>
<sequence>MTMGSTTVETEAAKASETFLTATAVTVVSQKTLPAVIVRPTVMRGLHLNGLAAQAEDSGIPTVEDTLFRCMERACLIPNRHACNFSRCGRTDKGVHAAGNYVSLDMRVIQGADQQDSGGCTAYMPLLNRLLPPDIRVLAATQVPPTFDARFDCLFRVYKYFFSTVGLDISRMRAAAKQFLGMHNFLRFCKVDKKQERSLWRRVIRFDLELQGDGFGVATIVGVSFLWHQVRYMMAALMEVGRGAWPAACISTLLREGLEVEAAKMDAAEESASMTRTGSTEVEELRLAKESCYTALLPAPASNLVLYDCCFEGLYFSRAGAVNRLMLKQGGTEALHSPAKKVREAGADPQISIAHPESGGKQNSALEDEGIRNTQTACNTNLEFGPRSTEESRTFQDEYMRSAHRMMVLRCLCEHSFPPW</sequence>
<dbReference type="RefSeq" id="XP_013440482.1">
    <property type="nucleotide sequence ID" value="XM_013585028.1"/>
</dbReference>
<evidence type="ECO:0000313" key="6">
    <source>
        <dbReference type="EMBL" id="CDJ63120.1"/>
    </source>
</evidence>
<accession>U6MN97</accession>
<dbReference type="VEuPathDB" id="ToxoDB:ENH_00035670"/>
<dbReference type="NCBIfam" id="TIGR00071">
    <property type="entry name" value="hisT_truA"/>
    <property type="match status" value="1"/>
</dbReference>
<dbReference type="PANTHER" id="PTHR11142:SF5">
    <property type="entry name" value="TRNA PSEUDOURIDINE(38_39) SYNTHASE"/>
    <property type="match status" value="1"/>
</dbReference>
<dbReference type="EMBL" id="HG722714">
    <property type="protein sequence ID" value="CDJ63120.1"/>
    <property type="molecule type" value="Genomic_DNA"/>
</dbReference>
<keyword evidence="3 4" id="KW-0413">Isomerase</keyword>
<reference evidence="6" key="2">
    <citation type="submission" date="2013-10" db="EMBL/GenBank/DDBJ databases">
        <authorList>
            <person name="Aslett M."/>
        </authorList>
    </citation>
    <scope>NUCLEOTIDE SEQUENCE [LARGE SCALE GENOMIC DNA]</scope>
    <source>
        <strain evidence="6">Houghton</strain>
    </source>
</reference>
<evidence type="ECO:0000313" key="7">
    <source>
        <dbReference type="Proteomes" id="UP000030754"/>
    </source>
</evidence>
<organism evidence="6 7">
    <name type="scientific">Eimeria necatrix</name>
    <dbReference type="NCBI Taxonomy" id="51315"/>
    <lineage>
        <taxon>Eukaryota</taxon>
        <taxon>Sar</taxon>
        <taxon>Alveolata</taxon>
        <taxon>Apicomplexa</taxon>
        <taxon>Conoidasida</taxon>
        <taxon>Coccidia</taxon>
        <taxon>Eucoccidiorida</taxon>
        <taxon>Eimeriorina</taxon>
        <taxon>Eimeriidae</taxon>
        <taxon>Eimeria</taxon>
    </lineage>
</organism>
<evidence type="ECO:0000256" key="2">
    <source>
        <dbReference type="ARBA" id="ARBA00022694"/>
    </source>
</evidence>
<dbReference type="GeneID" id="25473730"/>